<dbReference type="OrthoDB" id="2134857at2759"/>
<dbReference type="AlphaFoldDB" id="A0A7K7T8M3"/>
<evidence type="ECO:0000259" key="3">
    <source>
        <dbReference type="Pfam" id="PF13863"/>
    </source>
</evidence>
<sequence>DEESTSSFMCLLKKKKEARCMENILAEKQEDFRERMEVLAERWRDLHARRAQLKAHVERSGKTVQENEVLRNEALKKANEDREENMKRERELLRAKRELEALRKQHQKLCKKLPKYSMFKKYLEDVVEISQFQDIEEIISFYKALVRSRKDLLQSQQWHKELTEQAKVLLEQYKAEKAAEMLQCKNDLVQLKRYLHQAQSDVPLWEDRLADMQNTADKNTMKLKAIKMAIHNLFQ</sequence>
<dbReference type="PANTHER" id="PTHR21683">
    <property type="entry name" value="COILED-COIL DOMAIN-CONTAINING PROTEIN 42 LIKE-2-LIKE-RELATED"/>
    <property type="match status" value="1"/>
</dbReference>
<reference evidence="4 5" key="1">
    <citation type="submission" date="2019-09" db="EMBL/GenBank/DDBJ databases">
        <title>Bird 10,000 Genomes (B10K) Project - Family phase.</title>
        <authorList>
            <person name="Zhang G."/>
        </authorList>
    </citation>
    <scope>NUCLEOTIDE SEQUENCE [LARGE SCALE GENOMIC DNA]</scope>
    <source>
        <strain evidence="4">B10K-DU-030-41</strain>
        <tissue evidence="4">Muscle</tissue>
    </source>
</reference>
<feature type="coiled-coil region" evidence="2">
    <location>
        <begin position="72"/>
        <end position="112"/>
    </location>
</feature>
<feature type="non-terminal residue" evidence="4">
    <location>
        <position position="235"/>
    </location>
</feature>
<comment type="caution">
    <text evidence="4">The sequence shown here is derived from an EMBL/GenBank/DDBJ whole genome shotgun (WGS) entry which is preliminary data.</text>
</comment>
<feature type="domain" description="DUF4200" evidence="3">
    <location>
        <begin position="11"/>
        <end position="128"/>
    </location>
</feature>
<evidence type="ECO:0000256" key="1">
    <source>
        <dbReference type="ARBA" id="ARBA00023054"/>
    </source>
</evidence>
<accession>A0A7K7T8M3</accession>
<evidence type="ECO:0000256" key="2">
    <source>
        <dbReference type="SAM" id="Coils"/>
    </source>
</evidence>
<feature type="non-terminal residue" evidence="4">
    <location>
        <position position="1"/>
    </location>
</feature>
<dbReference type="GO" id="GO:0005856">
    <property type="term" value="C:cytoskeleton"/>
    <property type="evidence" value="ECO:0007669"/>
    <property type="project" value="UniProtKB-ARBA"/>
</dbReference>
<dbReference type="EMBL" id="VZSY01000730">
    <property type="protein sequence ID" value="NXA12404.1"/>
    <property type="molecule type" value="Genomic_DNA"/>
</dbReference>
<keyword evidence="5" id="KW-1185">Reference proteome</keyword>
<dbReference type="Proteomes" id="UP000589485">
    <property type="component" value="Unassembled WGS sequence"/>
</dbReference>
<dbReference type="GO" id="GO:0007286">
    <property type="term" value="P:spermatid development"/>
    <property type="evidence" value="ECO:0007669"/>
    <property type="project" value="TreeGrafter"/>
</dbReference>
<proteinExistence type="predicted"/>
<organism evidence="4 5">
    <name type="scientific">Sapayoa aenigma</name>
    <name type="common">broad-billed sapayoa</name>
    <dbReference type="NCBI Taxonomy" id="239371"/>
    <lineage>
        <taxon>Eukaryota</taxon>
        <taxon>Metazoa</taxon>
        <taxon>Chordata</taxon>
        <taxon>Craniata</taxon>
        <taxon>Vertebrata</taxon>
        <taxon>Euteleostomi</taxon>
        <taxon>Archelosauria</taxon>
        <taxon>Archosauria</taxon>
        <taxon>Dinosauria</taxon>
        <taxon>Saurischia</taxon>
        <taxon>Theropoda</taxon>
        <taxon>Coelurosauria</taxon>
        <taxon>Aves</taxon>
        <taxon>Neognathae</taxon>
        <taxon>Neoaves</taxon>
        <taxon>Telluraves</taxon>
        <taxon>Australaves</taxon>
        <taxon>Passeriformes</taxon>
        <taxon>Tyrannidae</taxon>
        <taxon>Sapayoa</taxon>
    </lineage>
</organism>
<dbReference type="PANTHER" id="PTHR21683:SF8">
    <property type="entry name" value="COILED-COIL DOMAIN-CONTAINING PROTEIN 42"/>
    <property type="match status" value="1"/>
</dbReference>
<evidence type="ECO:0000313" key="5">
    <source>
        <dbReference type="Proteomes" id="UP000589485"/>
    </source>
</evidence>
<gene>
    <name evidence="4" type="primary">Ccdc42</name>
    <name evidence="4" type="ORF">SAPAEN_R05571</name>
</gene>
<protein>
    <submittedName>
        <fullName evidence="4">CCD42 protein</fullName>
    </submittedName>
</protein>
<dbReference type="InterPro" id="IPR025252">
    <property type="entry name" value="DUF4200"/>
</dbReference>
<evidence type="ECO:0000313" key="4">
    <source>
        <dbReference type="EMBL" id="NXA12404.1"/>
    </source>
</evidence>
<name>A0A7K7T8M3_9TYRA</name>
<dbReference type="InterPro" id="IPR051147">
    <property type="entry name" value="CFAP_domain-containing"/>
</dbReference>
<keyword evidence="1 2" id="KW-0175">Coiled coil</keyword>
<dbReference type="Pfam" id="PF13863">
    <property type="entry name" value="DUF4200"/>
    <property type="match status" value="1"/>
</dbReference>